<organism evidence="1 2">
    <name type="scientific">Xenorhabdus kozodoii</name>
    <dbReference type="NCBI Taxonomy" id="351676"/>
    <lineage>
        <taxon>Bacteria</taxon>
        <taxon>Pseudomonadati</taxon>
        <taxon>Pseudomonadota</taxon>
        <taxon>Gammaproteobacteria</taxon>
        <taxon>Enterobacterales</taxon>
        <taxon>Morganellaceae</taxon>
        <taxon>Xenorhabdus</taxon>
    </lineage>
</organism>
<dbReference type="EMBL" id="NJCX01000022">
    <property type="protein sequence ID" value="PHM70950.1"/>
    <property type="molecule type" value="Genomic_DNA"/>
</dbReference>
<keyword evidence="2" id="KW-1185">Reference proteome</keyword>
<evidence type="ECO:0000313" key="1">
    <source>
        <dbReference type="EMBL" id="PHM70950.1"/>
    </source>
</evidence>
<gene>
    <name evidence="1" type="ORF">Xkoz_02959</name>
</gene>
<accession>A0A2D0L5K6</accession>
<dbReference type="AlphaFoldDB" id="A0A2D0L5K6"/>
<dbReference type="Proteomes" id="UP000221101">
    <property type="component" value="Unassembled WGS sequence"/>
</dbReference>
<sequence length="185" mass="21847">MIVLIRHATPKIDYSSCNYQTAQQRLREYNQTQDVEEQEIETFLSSALFQEIKARRPVVYSSPVGRAERTCQLVFGHIDGYTIHSELREVGLEITPLPLLKMKIRTWFLLSRLAWLLRMNHAQEKIGHALQRSEALLPFLEQHDDVAIVSHGYLMHYLKKHLKKNRYHVKDRFKQGCFTAEIWEK</sequence>
<evidence type="ECO:0000313" key="2">
    <source>
        <dbReference type="Proteomes" id="UP000221101"/>
    </source>
</evidence>
<evidence type="ECO:0008006" key="3">
    <source>
        <dbReference type="Google" id="ProtNLM"/>
    </source>
</evidence>
<dbReference type="InterPro" id="IPR013078">
    <property type="entry name" value="His_Pase_superF_clade-1"/>
</dbReference>
<reference evidence="1 2" key="1">
    <citation type="journal article" date="2017" name="Nat. Microbiol.">
        <title>Natural product diversity associated with the nematode symbionts Photorhabdus and Xenorhabdus.</title>
        <authorList>
            <person name="Tobias N.J."/>
            <person name="Wolff H."/>
            <person name="Djahanschiri B."/>
            <person name="Grundmann F."/>
            <person name="Kronenwerth M."/>
            <person name="Shi Y.M."/>
            <person name="Simonyi S."/>
            <person name="Grun P."/>
            <person name="Shapiro-Ilan D."/>
            <person name="Pidot S.J."/>
            <person name="Stinear T.P."/>
            <person name="Ebersberger I."/>
            <person name="Bode H.B."/>
        </authorList>
    </citation>
    <scope>NUCLEOTIDE SEQUENCE [LARGE SCALE GENOMIC DNA]</scope>
    <source>
        <strain evidence="1 2">DSM 17907</strain>
    </source>
</reference>
<dbReference type="Gene3D" id="3.40.50.1240">
    <property type="entry name" value="Phosphoglycerate mutase-like"/>
    <property type="match status" value="1"/>
</dbReference>
<dbReference type="Pfam" id="PF00300">
    <property type="entry name" value="His_Phos_1"/>
    <property type="match status" value="1"/>
</dbReference>
<proteinExistence type="predicted"/>
<dbReference type="InterPro" id="IPR029033">
    <property type="entry name" value="His_PPase_superfam"/>
</dbReference>
<name>A0A2D0L5K6_9GAMM</name>
<protein>
    <recommendedName>
        <fullName evidence="3">Phosphoglycerate mutase</fullName>
    </recommendedName>
</protein>
<dbReference type="SUPFAM" id="SSF53254">
    <property type="entry name" value="Phosphoglycerate mutase-like"/>
    <property type="match status" value="1"/>
</dbReference>
<comment type="caution">
    <text evidence="1">The sequence shown here is derived from an EMBL/GenBank/DDBJ whole genome shotgun (WGS) entry which is preliminary data.</text>
</comment>
<dbReference type="RefSeq" id="WP_167386598.1">
    <property type="nucleotide sequence ID" value="NZ_CAWNOR010000056.1"/>
</dbReference>